<keyword evidence="2" id="KW-1185">Reference proteome</keyword>
<evidence type="ECO:0000313" key="2">
    <source>
        <dbReference type="Proteomes" id="UP001278571"/>
    </source>
</evidence>
<protein>
    <submittedName>
        <fullName evidence="1">Anti-sigma factor antagonist</fullName>
    </submittedName>
</protein>
<accession>A0ABU4K8C5</accession>
<name>A0ABU4K8C5_9ACTN</name>
<reference evidence="1 2" key="1">
    <citation type="submission" date="2023-10" db="EMBL/GenBank/DDBJ databases">
        <authorList>
            <person name="Wang X.X."/>
        </authorList>
    </citation>
    <scope>NUCLEOTIDE SEQUENCE [LARGE SCALE GENOMIC DNA]</scope>
    <source>
        <strain evidence="1 2">NBRC 12816</strain>
    </source>
</reference>
<dbReference type="Proteomes" id="UP001278571">
    <property type="component" value="Unassembled WGS sequence"/>
</dbReference>
<dbReference type="Gene3D" id="3.30.750.24">
    <property type="entry name" value="STAS domain"/>
    <property type="match status" value="1"/>
</dbReference>
<dbReference type="SUPFAM" id="SSF52091">
    <property type="entry name" value="SpoIIaa-like"/>
    <property type="match status" value="1"/>
</dbReference>
<proteinExistence type="predicted"/>
<sequence>MTIEWRYTIHPGLGVLSLAGFLGQEAVGRFQGAVGWALARGTGPVVLDLTGLRGWSDGGRLAVSEAASRLAAEGRGLELAAVPASGTDGLPDGGFADGPVAIAVHGDLATALAAHRDRGVEERAWRSDAWPEGG</sequence>
<dbReference type="InterPro" id="IPR036513">
    <property type="entry name" value="STAS_dom_sf"/>
</dbReference>
<evidence type="ECO:0000313" key="1">
    <source>
        <dbReference type="EMBL" id="MDX2294013.1"/>
    </source>
</evidence>
<dbReference type="EMBL" id="JAWJZF010000373">
    <property type="protein sequence ID" value="MDX2294013.1"/>
    <property type="molecule type" value="Genomic_DNA"/>
</dbReference>
<gene>
    <name evidence="1" type="ORF">R2363_17765</name>
</gene>
<dbReference type="RefSeq" id="WP_319010333.1">
    <property type="nucleotide sequence ID" value="NZ_JAWJZF010000373.1"/>
</dbReference>
<organism evidence="1 2">
    <name type="scientific">Streptomyces roseolus</name>
    <dbReference type="NCBI Taxonomy" id="67358"/>
    <lineage>
        <taxon>Bacteria</taxon>
        <taxon>Bacillati</taxon>
        <taxon>Actinomycetota</taxon>
        <taxon>Actinomycetes</taxon>
        <taxon>Kitasatosporales</taxon>
        <taxon>Streptomycetaceae</taxon>
        <taxon>Streptomyces</taxon>
    </lineage>
</organism>
<comment type="caution">
    <text evidence="1">The sequence shown here is derived from an EMBL/GenBank/DDBJ whole genome shotgun (WGS) entry which is preliminary data.</text>
</comment>